<evidence type="ECO:0000256" key="1">
    <source>
        <dbReference type="SAM" id="MobiDB-lite"/>
    </source>
</evidence>
<evidence type="ECO:0000256" key="2">
    <source>
        <dbReference type="SAM" id="Phobius"/>
    </source>
</evidence>
<sequence length="125" mass="13810">MPLGASYTARQGQASLKVSRKPQAKTSKAGGTNEAVEPDEIIIEANCDSLELVAMQLSKTVSVLKKRLARQQHSSQSQLKEQKDTTSFSSVQVAFKWLLIGILTGFILSKIRTIISFIKRRVYGK</sequence>
<keyword evidence="2" id="KW-0812">Transmembrane</keyword>
<keyword evidence="2" id="KW-1133">Transmembrane helix</keyword>
<proteinExistence type="predicted"/>
<dbReference type="RefSeq" id="WP_219434176.1">
    <property type="nucleotide sequence ID" value="NZ_JAHXCP010000034.1"/>
</dbReference>
<name>A0ABS6Y8H3_9BACT</name>
<dbReference type="Proteomes" id="UP000812077">
    <property type="component" value="Unassembled WGS sequence"/>
</dbReference>
<comment type="caution">
    <text evidence="3">The sequence shown here is derived from an EMBL/GenBank/DDBJ whole genome shotgun (WGS) entry which is preliminary data.</text>
</comment>
<evidence type="ECO:0000313" key="3">
    <source>
        <dbReference type="EMBL" id="MBW4755800.1"/>
    </source>
</evidence>
<gene>
    <name evidence="3" type="ORF">KZO77_12360</name>
</gene>
<dbReference type="EMBL" id="JAHXCP010000034">
    <property type="protein sequence ID" value="MBW4755800.1"/>
    <property type="molecule type" value="Genomic_DNA"/>
</dbReference>
<keyword evidence="2" id="KW-0472">Membrane</keyword>
<feature type="transmembrane region" description="Helical" evidence="2">
    <location>
        <begin position="97"/>
        <end position="118"/>
    </location>
</feature>
<organism evidence="3 4">
    <name type="scientific">Prevotella melaninogenica</name>
    <dbReference type="NCBI Taxonomy" id="28132"/>
    <lineage>
        <taxon>Bacteria</taxon>
        <taxon>Pseudomonadati</taxon>
        <taxon>Bacteroidota</taxon>
        <taxon>Bacteroidia</taxon>
        <taxon>Bacteroidales</taxon>
        <taxon>Prevotellaceae</taxon>
        <taxon>Prevotella</taxon>
    </lineage>
</organism>
<evidence type="ECO:0000313" key="4">
    <source>
        <dbReference type="Proteomes" id="UP000812077"/>
    </source>
</evidence>
<protein>
    <submittedName>
        <fullName evidence="3">Uncharacterized protein</fullName>
    </submittedName>
</protein>
<keyword evidence="4" id="KW-1185">Reference proteome</keyword>
<feature type="region of interest" description="Disordered" evidence="1">
    <location>
        <begin position="1"/>
        <end position="33"/>
    </location>
</feature>
<accession>A0ABS6Y8H3</accession>
<reference evidence="3 4" key="1">
    <citation type="submission" date="2021-07" db="EMBL/GenBank/DDBJ databases">
        <title>Genomic diversity and antimicrobial resistance of Prevotella spp. isolated from chronic lung disease airways.</title>
        <authorList>
            <person name="Webb K.A."/>
            <person name="Olagoke O.S."/>
            <person name="Baird T."/>
            <person name="Neill J."/>
            <person name="Pham A."/>
            <person name="Wells T.J."/>
            <person name="Ramsay K.A."/>
            <person name="Bell S.C."/>
            <person name="Sarovich D.S."/>
            <person name="Price E.P."/>
        </authorList>
    </citation>
    <scope>NUCLEOTIDE SEQUENCE [LARGE SCALE GENOMIC DNA]</scope>
    <source>
        <strain evidence="3 4">SCHI0027.S.6</strain>
    </source>
</reference>